<evidence type="ECO:0000313" key="2">
    <source>
        <dbReference type="Proteomes" id="UP000649739"/>
    </source>
</evidence>
<organism evidence="1 2">
    <name type="scientific">Pilimelia anulata</name>
    <dbReference type="NCBI Taxonomy" id="53371"/>
    <lineage>
        <taxon>Bacteria</taxon>
        <taxon>Bacillati</taxon>
        <taxon>Actinomycetota</taxon>
        <taxon>Actinomycetes</taxon>
        <taxon>Micromonosporales</taxon>
        <taxon>Micromonosporaceae</taxon>
        <taxon>Pilimelia</taxon>
    </lineage>
</organism>
<comment type="caution">
    <text evidence="1">The sequence shown here is derived from an EMBL/GenBank/DDBJ whole genome shotgun (WGS) entry which is preliminary data.</text>
</comment>
<reference evidence="1" key="2">
    <citation type="submission" date="2020-09" db="EMBL/GenBank/DDBJ databases">
        <authorList>
            <person name="Sun Q."/>
            <person name="Ohkuma M."/>
        </authorList>
    </citation>
    <scope>NUCLEOTIDE SEQUENCE</scope>
    <source>
        <strain evidence="1">JCM 3090</strain>
    </source>
</reference>
<sequence length="194" mass="19639">MDAGPGTERVGFGAGGASVGVIPVTFSDARRAPRAGSGPAARAPGGVGPGSVPLACGAMAVGSHSRPTFAPVPPTAGAGRAGRPDAARPGEIAMTFAYTVRAEFELPERRRDYLSWLADGHAADVVAAGAAEARVITLDERTVEVRYLFPSASAFAAYEAGPAVALRADGAARFGTPDVRFSRSTGEVVTEITG</sequence>
<keyword evidence="2" id="KW-1185">Reference proteome</keyword>
<dbReference type="EMBL" id="BMQB01000001">
    <property type="protein sequence ID" value="GGJ79261.1"/>
    <property type="molecule type" value="Genomic_DNA"/>
</dbReference>
<evidence type="ECO:0008006" key="3">
    <source>
        <dbReference type="Google" id="ProtNLM"/>
    </source>
</evidence>
<dbReference type="AlphaFoldDB" id="A0A8J3F8L0"/>
<name>A0A8J3F8L0_9ACTN</name>
<protein>
    <recommendedName>
        <fullName evidence="3">DUF4286 family protein</fullName>
    </recommendedName>
</protein>
<reference evidence="1" key="1">
    <citation type="journal article" date="2014" name="Int. J. Syst. Evol. Microbiol.">
        <title>Complete genome sequence of Corynebacterium casei LMG S-19264T (=DSM 44701T), isolated from a smear-ripened cheese.</title>
        <authorList>
            <consortium name="US DOE Joint Genome Institute (JGI-PGF)"/>
            <person name="Walter F."/>
            <person name="Albersmeier A."/>
            <person name="Kalinowski J."/>
            <person name="Ruckert C."/>
        </authorList>
    </citation>
    <scope>NUCLEOTIDE SEQUENCE</scope>
    <source>
        <strain evidence="1">JCM 3090</strain>
    </source>
</reference>
<gene>
    <name evidence="1" type="ORF">GCM10010123_06500</name>
</gene>
<accession>A0A8J3F8L0</accession>
<evidence type="ECO:0000313" key="1">
    <source>
        <dbReference type="EMBL" id="GGJ79261.1"/>
    </source>
</evidence>
<proteinExistence type="predicted"/>
<dbReference type="Proteomes" id="UP000649739">
    <property type="component" value="Unassembled WGS sequence"/>
</dbReference>